<protein>
    <recommendedName>
        <fullName evidence="7">WD40 repeat-containing protein SMU1</fullName>
    </recommendedName>
</protein>
<dbReference type="OrthoDB" id="674604at2759"/>
<feature type="repeat" description="WD" evidence="8">
    <location>
        <begin position="693"/>
        <end position="724"/>
    </location>
</feature>
<evidence type="ECO:0000256" key="3">
    <source>
        <dbReference type="ARBA" id="ARBA00022664"/>
    </source>
</evidence>
<dbReference type="SUPFAM" id="SSF50978">
    <property type="entry name" value="WD40 repeat-like"/>
    <property type="match status" value="1"/>
</dbReference>
<feature type="domain" description="CTLH" evidence="10">
    <location>
        <begin position="200"/>
        <end position="251"/>
    </location>
</feature>
<accession>A0A7J7II20</accession>
<feature type="compositionally biased region" description="Polar residues" evidence="9">
    <location>
        <begin position="25"/>
        <end position="34"/>
    </location>
</feature>
<dbReference type="GO" id="GO:0016607">
    <property type="term" value="C:nuclear speck"/>
    <property type="evidence" value="ECO:0007669"/>
    <property type="project" value="UniProtKB-SubCell"/>
</dbReference>
<dbReference type="PROSITE" id="PS50896">
    <property type="entry name" value="LISH"/>
    <property type="match status" value="1"/>
</dbReference>
<evidence type="ECO:0000256" key="8">
    <source>
        <dbReference type="PROSITE-ProRule" id="PRU00221"/>
    </source>
</evidence>
<dbReference type="PROSITE" id="PS50294">
    <property type="entry name" value="WD_REPEATS_REGION"/>
    <property type="match status" value="2"/>
</dbReference>
<evidence type="ECO:0000313" key="11">
    <source>
        <dbReference type="EMBL" id="KAF6002752.1"/>
    </source>
</evidence>
<comment type="caution">
    <text evidence="11">The sequence shown here is derived from an EMBL/GenBank/DDBJ whole genome shotgun (WGS) entry which is preliminary data.</text>
</comment>
<dbReference type="Proteomes" id="UP000530660">
    <property type="component" value="Unassembled WGS sequence"/>
</dbReference>
<feature type="repeat" description="WD" evidence="8">
    <location>
        <begin position="661"/>
        <end position="691"/>
    </location>
</feature>
<feature type="repeat" description="WD" evidence="8">
    <location>
        <begin position="563"/>
        <end position="604"/>
    </location>
</feature>
<evidence type="ECO:0000256" key="2">
    <source>
        <dbReference type="ARBA" id="ARBA00022574"/>
    </source>
</evidence>
<dbReference type="PRINTS" id="PR00320">
    <property type="entry name" value="GPROTEINBRPT"/>
</dbReference>
<dbReference type="InterPro" id="IPR006595">
    <property type="entry name" value="CTLH_C"/>
</dbReference>
<dbReference type="PANTHER" id="PTHR22848">
    <property type="entry name" value="WD40 REPEAT PROTEIN"/>
    <property type="match status" value="1"/>
</dbReference>
<dbReference type="Gene3D" id="2.130.10.10">
    <property type="entry name" value="YVTN repeat-like/Quinoprotein amine dehydrogenase"/>
    <property type="match status" value="2"/>
</dbReference>
<evidence type="ECO:0000256" key="5">
    <source>
        <dbReference type="ARBA" id="ARBA00023187"/>
    </source>
</evidence>
<dbReference type="SMART" id="SM00320">
    <property type="entry name" value="WD40"/>
    <property type="match status" value="5"/>
</dbReference>
<dbReference type="InterPro" id="IPR020472">
    <property type="entry name" value="WD40_PAC1"/>
</dbReference>
<proteinExistence type="inferred from homology"/>
<evidence type="ECO:0000256" key="9">
    <source>
        <dbReference type="SAM" id="MobiDB-lite"/>
    </source>
</evidence>
<dbReference type="PROSITE" id="PS00678">
    <property type="entry name" value="WD_REPEATS_1"/>
    <property type="match status" value="2"/>
</dbReference>
<evidence type="ECO:0000256" key="4">
    <source>
        <dbReference type="ARBA" id="ARBA00022737"/>
    </source>
</evidence>
<dbReference type="AlphaFoldDB" id="A0A7J7II20"/>
<dbReference type="InterPro" id="IPR006594">
    <property type="entry name" value="LisH"/>
</dbReference>
<keyword evidence="2 8" id="KW-0853">WD repeat</keyword>
<dbReference type="InterPro" id="IPR015943">
    <property type="entry name" value="WD40/YVTN_repeat-like_dom_sf"/>
</dbReference>
<feature type="compositionally biased region" description="Basic and acidic residues" evidence="9">
    <location>
        <begin position="1"/>
        <end position="14"/>
    </location>
</feature>
<dbReference type="InterPro" id="IPR001680">
    <property type="entry name" value="WD40_rpt"/>
</dbReference>
<name>A0A7J7II20_9RHOD</name>
<dbReference type="CDD" id="cd00200">
    <property type="entry name" value="WD40"/>
    <property type="match status" value="1"/>
</dbReference>
<dbReference type="PROSITE" id="PS50897">
    <property type="entry name" value="CTLH"/>
    <property type="match status" value="1"/>
</dbReference>
<comment type="similarity">
    <text evidence="6">Belongs to the WD repeat SMU1 family.</text>
</comment>
<comment type="subcellular location">
    <subcellularLocation>
        <location evidence="1">Nucleus speckle</location>
    </subcellularLocation>
</comment>
<dbReference type="EMBL" id="VWRR01000009">
    <property type="protein sequence ID" value="KAF6002752.1"/>
    <property type="molecule type" value="Genomic_DNA"/>
</dbReference>
<dbReference type="InterPro" id="IPR036322">
    <property type="entry name" value="WD40_repeat_dom_sf"/>
</dbReference>
<sequence>MQHRLAEEARDCGDSKVGSVPAKADSTQTERSQPLQPVLRELAAEAVLIDRGPRFTRGLRNALELLSNRRLSLSGGTGLTGSQVSLPSRQLVPGEDALAGASTRLARDRDVSVSWSQLRNGTSTRNELFGHGAHESSLLTRAGAELKSGLVFDPEDPLIQRDVLRMVRQYLEDHGYTLASMVLNDEANLMEREARSQQWQARRVRGAILAGDWPEVERLCQKTPLKNLKVFLYALYRQQFLELVERHETEKAYAVLMKRLKPLEGHAPRGPAEFRDLCYLLTCKSVHEAHSAAIPLSLDWGGSQAGRELLAEQLTRLLDVEQDAELLFGSPEAGSQRRQVPPRRLERLLQQAFAYQVEFARYHPLILPRIRTLLDDYYCFAIPNAERAPRLCGHEANLKCVEFVGREGLLLATGSSDPTNWSLGYRLGHVAGHAEWPYVAGMGSQCVSIGAYPCLWLCRTAGSVFGSATCMPRTFVSPACLRITQVRFRRALVQGVGSVPIHGTRVASGLTPSASNPSVQLPAGGGDVYTVGVHPAETHVLSGGYDKALHLHDIRTGQIVRTFIGHQAAVTRAVFNPYGNLIVSGSKDSTIKFWDIVSGVCVRTFSFHFGEVTSVELNSLGTLLLSSSKDNSNRLWDLRASRPIRRFKGHQNTSKNFIRASFGPNELLVVGGSEDGYIYIWDVESATLIQKLAACHRGPVFSAVWSQQQSLLASCGNDGDARLWWYDPSRPLTTPDVLAT</sequence>
<evidence type="ECO:0000256" key="7">
    <source>
        <dbReference type="ARBA" id="ARBA00026184"/>
    </source>
</evidence>
<feature type="repeat" description="WD" evidence="8">
    <location>
        <begin position="605"/>
        <end position="646"/>
    </location>
</feature>
<keyword evidence="4" id="KW-0677">Repeat</keyword>
<dbReference type="Pfam" id="PF00400">
    <property type="entry name" value="WD40"/>
    <property type="match status" value="4"/>
</dbReference>
<reference evidence="11 12" key="1">
    <citation type="journal article" date="2020" name="J. Phycol.">
        <title>Comparative genome analysis reveals Cyanidiococcus gen. nov., a new extremophilic red algal genus sister to Cyanidioschyzon (Cyanidioschyzonaceae, Rhodophyta).</title>
        <authorList>
            <person name="Liu S.-L."/>
            <person name="Chiang Y.-R."/>
            <person name="Yoon H.S."/>
            <person name="Fu H.-Y."/>
        </authorList>
    </citation>
    <scope>NUCLEOTIDE SEQUENCE [LARGE SCALE GENOMIC DNA]</scope>
    <source>
        <strain evidence="11 12">THAL066</strain>
    </source>
</reference>
<dbReference type="InterPro" id="IPR019775">
    <property type="entry name" value="WD40_repeat_CS"/>
</dbReference>
<dbReference type="InterPro" id="IPR045184">
    <property type="entry name" value="SMU1"/>
</dbReference>
<organism evidence="11 12">
    <name type="scientific">Cyanidiococcus yangmingshanensis</name>
    <dbReference type="NCBI Taxonomy" id="2690220"/>
    <lineage>
        <taxon>Eukaryota</taxon>
        <taxon>Rhodophyta</taxon>
        <taxon>Bangiophyceae</taxon>
        <taxon>Cyanidiales</taxon>
        <taxon>Cyanidiaceae</taxon>
        <taxon>Cyanidiococcus</taxon>
    </lineage>
</organism>
<feature type="region of interest" description="Disordered" evidence="9">
    <location>
        <begin position="1"/>
        <end position="34"/>
    </location>
</feature>
<keyword evidence="12" id="KW-1185">Reference proteome</keyword>
<evidence type="ECO:0000313" key="12">
    <source>
        <dbReference type="Proteomes" id="UP000530660"/>
    </source>
</evidence>
<keyword evidence="3" id="KW-0507">mRNA processing</keyword>
<dbReference type="PROSITE" id="PS50082">
    <property type="entry name" value="WD_REPEATS_2"/>
    <property type="match status" value="4"/>
</dbReference>
<keyword evidence="5" id="KW-0508">mRNA splicing</keyword>
<evidence type="ECO:0000256" key="6">
    <source>
        <dbReference type="ARBA" id="ARBA00025801"/>
    </source>
</evidence>
<gene>
    <name evidence="11" type="ORF">F1559_002846</name>
</gene>
<dbReference type="GO" id="GO:0000398">
    <property type="term" value="P:mRNA splicing, via spliceosome"/>
    <property type="evidence" value="ECO:0007669"/>
    <property type="project" value="InterPro"/>
</dbReference>
<evidence type="ECO:0000259" key="10">
    <source>
        <dbReference type="PROSITE" id="PS50897"/>
    </source>
</evidence>
<evidence type="ECO:0000256" key="1">
    <source>
        <dbReference type="ARBA" id="ARBA00004324"/>
    </source>
</evidence>